<protein>
    <submittedName>
        <fullName evidence="9">RNA polymerase ECF family sigma subunit</fullName>
    </submittedName>
</protein>
<keyword evidence="6" id="KW-0804">Transcription</keyword>
<dbReference type="InterPro" id="IPR013325">
    <property type="entry name" value="RNA_pol_sigma_r2"/>
</dbReference>
<dbReference type="Pfam" id="PF08281">
    <property type="entry name" value="Sigma70_r4_2"/>
    <property type="match status" value="1"/>
</dbReference>
<dbReference type="Pfam" id="PF04542">
    <property type="entry name" value="Sigma70_r2"/>
    <property type="match status" value="1"/>
</dbReference>
<comment type="caution">
    <text evidence="9">The sequence shown here is derived from an EMBL/GenBank/DDBJ whole genome shotgun (WGS) entry which is preliminary data.</text>
</comment>
<dbReference type="STRING" id="1210090.GCA_001613185_04716"/>
<keyword evidence="10" id="KW-1185">Reference proteome</keyword>
<dbReference type="GO" id="GO:0003677">
    <property type="term" value="F:DNA binding"/>
    <property type="evidence" value="ECO:0007669"/>
    <property type="project" value="UniProtKB-KW"/>
</dbReference>
<dbReference type="GO" id="GO:0016987">
    <property type="term" value="F:sigma factor activity"/>
    <property type="evidence" value="ECO:0007669"/>
    <property type="project" value="UniProtKB-KW"/>
</dbReference>
<dbReference type="InterPro" id="IPR014284">
    <property type="entry name" value="RNA_pol_sigma-70_dom"/>
</dbReference>
<accession>A0A366DCI4</accession>
<dbReference type="PANTHER" id="PTHR30173">
    <property type="entry name" value="SIGMA 19 FACTOR"/>
    <property type="match status" value="1"/>
</dbReference>
<evidence type="ECO:0000259" key="7">
    <source>
        <dbReference type="Pfam" id="PF04542"/>
    </source>
</evidence>
<dbReference type="GO" id="GO:0006352">
    <property type="term" value="P:DNA-templated transcription initiation"/>
    <property type="evidence" value="ECO:0007669"/>
    <property type="project" value="InterPro"/>
</dbReference>
<comment type="similarity">
    <text evidence="1">Belongs to the sigma-70 factor family. ECF subfamily.</text>
</comment>
<evidence type="ECO:0000259" key="8">
    <source>
        <dbReference type="Pfam" id="PF08281"/>
    </source>
</evidence>
<dbReference type="InterPro" id="IPR032710">
    <property type="entry name" value="NTF2-like_dom_sf"/>
</dbReference>
<dbReference type="SUPFAM" id="SSF54427">
    <property type="entry name" value="NTF2-like"/>
    <property type="match status" value="1"/>
</dbReference>
<evidence type="ECO:0000256" key="4">
    <source>
        <dbReference type="ARBA" id="ARBA00023082"/>
    </source>
</evidence>
<keyword evidence="4" id="KW-0731">Sigma factor</keyword>
<dbReference type="NCBIfam" id="TIGR02937">
    <property type="entry name" value="sigma70-ECF"/>
    <property type="match status" value="1"/>
</dbReference>
<feature type="domain" description="RNA polymerase sigma factor 70 region 4 type 2" evidence="8">
    <location>
        <begin position="108"/>
        <end position="159"/>
    </location>
</feature>
<evidence type="ECO:0000256" key="3">
    <source>
        <dbReference type="ARBA" id="ARBA00023015"/>
    </source>
</evidence>
<dbReference type="Gene3D" id="3.10.450.50">
    <property type="match status" value="1"/>
</dbReference>
<dbReference type="AlphaFoldDB" id="A0A366DCI4"/>
<dbReference type="InterPro" id="IPR036388">
    <property type="entry name" value="WH-like_DNA-bd_sf"/>
</dbReference>
<dbReference type="PANTHER" id="PTHR30173:SF36">
    <property type="entry name" value="ECF RNA POLYMERASE SIGMA FACTOR SIGJ"/>
    <property type="match status" value="1"/>
</dbReference>
<sequence>MESDGLSAFQAHRPRLYALAYRMLGSAAEAEDAVQETYLRWESADRAAIGSAEAWLTTVLANLCRTWLVSARTRRESYVGVWLPEPVPTSGGELGPLETAEERELVSLALLAAMERLNPVERAVFVLREAFGYAHREIADMLSLTEANSQQTYRRASQRVRDGKSRFTVPPAQATALIERFLEAARNGDVEKLESVLAADVIAVADGGGKVNAARRPVHGAGKVARYLVGLWRWAVPEMDFAIEEFNGAPGLVVRVGGAPLIVIAYELADDAVSALYLVVNPDKLARLARAGESGFG</sequence>
<proteinExistence type="inferred from homology"/>
<dbReference type="InterPro" id="IPR013324">
    <property type="entry name" value="RNA_pol_sigma_r3/r4-like"/>
</dbReference>
<evidence type="ECO:0000256" key="2">
    <source>
        <dbReference type="ARBA" id="ARBA00011344"/>
    </source>
</evidence>
<evidence type="ECO:0000256" key="1">
    <source>
        <dbReference type="ARBA" id="ARBA00010641"/>
    </source>
</evidence>
<keyword evidence="5" id="KW-0238">DNA-binding</keyword>
<dbReference type="RefSeq" id="WP_067511392.1">
    <property type="nucleotide sequence ID" value="NZ_QNRE01000010.1"/>
</dbReference>
<dbReference type="Gene3D" id="1.10.10.10">
    <property type="entry name" value="Winged helix-like DNA-binding domain superfamily/Winged helix DNA-binding domain"/>
    <property type="match status" value="1"/>
</dbReference>
<reference evidence="9 10" key="1">
    <citation type="submission" date="2018-06" db="EMBL/GenBank/DDBJ databases">
        <title>Genomic Encyclopedia of Type Strains, Phase IV (KMG-IV): sequencing the most valuable type-strain genomes for metagenomic binning, comparative biology and taxonomic classification.</title>
        <authorList>
            <person name="Goeker M."/>
        </authorList>
    </citation>
    <scope>NUCLEOTIDE SEQUENCE [LARGE SCALE GENOMIC DNA]</scope>
    <source>
        <strain evidence="9 10">DSM 44599</strain>
    </source>
</reference>
<comment type="subunit">
    <text evidence="2">Interacts transiently with the RNA polymerase catalytic core formed by RpoA, RpoB, RpoC and RpoZ (2 alpha, 1 beta, 1 beta' and 1 omega subunit) to form the RNA polymerase holoenzyme that can initiate transcription.</text>
</comment>
<organism evidence="9 10">
    <name type="scientific">Nocardia puris</name>
    <dbReference type="NCBI Taxonomy" id="208602"/>
    <lineage>
        <taxon>Bacteria</taxon>
        <taxon>Bacillati</taxon>
        <taxon>Actinomycetota</taxon>
        <taxon>Actinomycetes</taxon>
        <taxon>Mycobacteriales</taxon>
        <taxon>Nocardiaceae</taxon>
        <taxon>Nocardia</taxon>
    </lineage>
</organism>
<evidence type="ECO:0000256" key="6">
    <source>
        <dbReference type="ARBA" id="ARBA00023163"/>
    </source>
</evidence>
<dbReference type="InterPro" id="IPR014303">
    <property type="entry name" value="RNA_pol_sigma-70_ECF"/>
</dbReference>
<evidence type="ECO:0000313" key="9">
    <source>
        <dbReference type="EMBL" id="RBO87770.1"/>
    </source>
</evidence>
<evidence type="ECO:0000256" key="5">
    <source>
        <dbReference type="ARBA" id="ARBA00023125"/>
    </source>
</evidence>
<dbReference type="OrthoDB" id="3211555at2"/>
<gene>
    <name evidence="9" type="ORF">DFR74_11023</name>
</gene>
<dbReference type="Gene3D" id="1.10.1740.10">
    <property type="match status" value="1"/>
</dbReference>
<dbReference type="SUPFAM" id="SSF88946">
    <property type="entry name" value="Sigma2 domain of RNA polymerase sigma factors"/>
    <property type="match status" value="1"/>
</dbReference>
<dbReference type="Proteomes" id="UP000252586">
    <property type="component" value="Unassembled WGS sequence"/>
</dbReference>
<dbReference type="EMBL" id="QNRE01000010">
    <property type="protein sequence ID" value="RBO87770.1"/>
    <property type="molecule type" value="Genomic_DNA"/>
</dbReference>
<name>A0A366DCI4_9NOCA</name>
<dbReference type="NCBIfam" id="NF007214">
    <property type="entry name" value="PRK09636.1"/>
    <property type="match status" value="1"/>
</dbReference>
<feature type="domain" description="RNA polymerase sigma-70 region 2" evidence="7">
    <location>
        <begin position="9"/>
        <end position="72"/>
    </location>
</feature>
<dbReference type="NCBIfam" id="TIGR02957">
    <property type="entry name" value="SigX4"/>
    <property type="match status" value="1"/>
</dbReference>
<dbReference type="InterPro" id="IPR007627">
    <property type="entry name" value="RNA_pol_sigma70_r2"/>
</dbReference>
<dbReference type="SUPFAM" id="SSF88659">
    <property type="entry name" value="Sigma3 and sigma4 domains of RNA polymerase sigma factors"/>
    <property type="match status" value="1"/>
</dbReference>
<dbReference type="InterPro" id="IPR013249">
    <property type="entry name" value="RNA_pol_sigma70_r4_t2"/>
</dbReference>
<dbReference type="InterPro" id="IPR052704">
    <property type="entry name" value="ECF_Sigma-70_Domain"/>
</dbReference>
<evidence type="ECO:0000313" key="10">
    <source>
        <dbReference type="Proteomes" id="UP000252586"/>
    </source>
</evidence>
<keyword evidence="3" id="KW-0805">Transcription regulation</keyword>